<feature type="transmembrane region" description="Helical" evidence="1">
    <location>
        <begin position="445"/>
        <end position="466"/>
    </location>
</feature>
<feature type="transmembrane region" description="Helical" evidence="1">
    <location>
        <begin position="108"/>
        <end position="129"/>
    </location>
</feature>
<feature type="transmembrane region" description="Helical" evidence="1">
    <location>
        <begin position="200"/>
        <end position="219"/>
    </location>
</feature>
<feature type="transmembrane region" description="Helical" evidence="1">
    <location>
        <begin position="848"/>
        <end position="868"/>
    </location>
</feature>
<reference evidence="2 3" key="1">
    <citation type="journal article" date="2015" name="Genome Announc.">
        <title>Expanding the biotechnology potential of lactobacilli through comparative genomics of 213 strains and associated genera.</title>
        <authorList>
            <person name="Sun Z."/>
            <person name="Harris H.M."/>
            <person name="McCann A."/>
            <person name="Guo C."/>
            <person name="Argimon S."/>
            <person name="Zhang W."/>
            <person name="Yang X."/>
            <person name="Jeffery I.B."/>
            <person name="Cooney J.C."/>
            <person name="Kagawa T.F."/>
            <person name="Liu W."/>
            <person name="Song Y."/>
            <person name="Salvetti E."/>
            <person name="Wrobel A."/>
            <person name="Rasinkangas P."/>
            <person name="Parkhill J."/>
            <person name="Rea M.C."/>
            <person name="O'Sullivan O."/>
            <person name="Ritari J."/>
            <person name="Douillard F.P."/>
            <person name="Paul Ross R."/>
            <person name="Yang R."/>
            <person name="Briner A.E."/>
            <person name="Felis G.E."/>
            <person name="de Vos W.M."/>
            <person name="Barrangou R."/>
            <person name="Klaenhammer T.R."/>
            <person name="Caufield P.W."/>
            <person name="Cui Y."/>
            <person name="Zhang H."/>
            <person name="O'Toole P.W."/>
        </authorList>
    </citation>
    <scope>NUCLEOTIDE SEQUENCE [LARGE SCALE GENOMIC DNA]</scope>
    <source>
        <strain evidence="2 3">DSM 16230</strain>
    </source>
</reference>
<name>A0A0R1V7G6_9LACO</name>
<accession>A0A0R1V7G6</accession>
<keyword evidence="1" id="KW-0812">Transmembrane</keyword>
<dbReference type="InterPro" id="IPR018580">
    <property type="entry name" value="Uncharacterised_YfhO"/>
</dbReference>
<feature type="transmembrane region" description="Helical" evidence="1">
    <location>
        <begin position="298"/>
        <end position="317"/>
    </location>
</feature>
<feature type="transmembrane region" description="Helical" evidence="1">
    <location>
        <begin position="231"/>
        <end position="258"/>
    </location>
</feature>
<sequence length="883" mass="101449">MRTKLTQFWQTKYPLFLSFFIPVIIMLTYFISRGMSPFGKSSLLTVDLGQQYIDFFAYFRRALLHDPSSFFYSFSKEIGGSMIGEWAYYLMSPFNLIFLFFPQKTLPAGIMLVTLVKYGCVGLTFCALLRKKMPTQKVTPLLFSTCYALMGWFVANQLNLLWLDAAIFLPLVILALDSLLQQQNNWHYPVLLAVLLIDNYYMGYMVCIFLVAYFFWYLTTKRLTLRENAALFLRFALNSLLGVGLAAIILLPTAFSLIESKGQYTQNFIHFKFEYAPLKMLSKFIVGAFNFQQMPSGYPNLFIGSLALIGFLTYFLNAKIGLRERLAALLISIFLFLSLCFEPLDLFWHGMQFPVWYPYRFSFIVSFWMLLLAARSLRATLHLEAWKVWLCFLLFASSLTYLLLNIKKFSFISNETLLFTAVFATLTLATLAFTPKPKYARVKFLWLFVLVTTEITLNACLSLNNLSYLTAKEYTQPTTALMQDSSYLNKRDHAAYRTGQVYSRTKNDGIANSLNTGSYFSSALEKSIPDFYGMIGNPDGDNYVTYSNGTMITDSLLNMKYFSAPKAFSELKNGQPLQQLTEKPDLKAYKMIKSNSLTRLYQNKSALGYAYLADTSLKSFSGFYDNPLEYQTQWLNNATGTKGLAYFTAQNFNEVVFQNISQQTKLTNTIFRRKDLTKDGQIIFKFTPTTNDSYYLTLGPSLDEDNVTWYLNNRQLNQYGTFRHAVVVNLANHAKGQEIVLTAKLKKSSLWLNNFVLYRMNNAVVSQKLATLKNRTVKLTQKSQRKFEGYYEAKNNRLLLATTIPYSKGWHVLVDGKSVPTFKVQNTFLAIKAVKGRHTLKLTFTPPYFVIGCLISGLSILIVVYLSIRPRFNKRRRWSEKDL</sequence>
<keyword evidence="1" id="KW-0472">Membrane</keyword>
<keyword evidence="3" id="KW-1185">Reference proteome</keyword>
<dbReference type="EMBL" id="AZFQ01000019">
    <property type="protein sequence ID" value="KRL99866.1"/>
    <property type="molecule type" value="Genomic_DNA"/>
</dbReference>
<evidence type="ECO:0000313" key="2">
    <source>
        <dbReference type="EMBL" id="KRL99866.1"/>
    </source>
</evidence>
<dbReference type="PANTHER" id="PTHR38454">
    <property type="entry name" value="INTEGRAL MEMBRANE PROTEIN-RELATED"/>
    <property type="match status" value="1"/>
</dbReference>
<protein>
    <recommendedName>
        <fullName evidence="4">Integral membrane protein</fullName>
    </recommendedName>
</protein>
<feature type="transmembrane region" description="Helical" evidence="1">
    <location>
        <begin position="160"/>
        <end position="180"/>
    </location>
</feature>
<dbReference type="RefSeq" id="WP_056959922.1">
    <property type="nucleotide sequence ID" value="NZ_AZFQ01000019.1"/>
</dbReference>
<feature type="transmembrane region" description="Helical" evidence="1">
    <location>
        <begin position="356"/>
        <end position="374"/>
    </location>
</feature>
<dbReference type="GeneID" id="98307338"/>
<gene>
    <name evidence="2" type="ORF">FD50_GL002402</name>
</gene>
<dbReference type="PATRIC" id="fig|1423801.4.peg.2459"/>
<dbReference type="PANTHER" id="PTHR38454:SF1">
    <property type="entry name" value="INTEGRAL MEMBRANE PROTEIN"/>
    <property type="match status" value="1"/>
</dbReference>
<feature type="transmembrane region" description="Helical" evidence="1">
    <location>
        <begin position="13"/>
        <end position="31"/>
    </location>
</feature>
<proteinExistence type="predicted"/>
<organism evidence="2 3">
    <name type="scientific">Liquorilactobacillus satsumensis DSM 16230 = JCM 12392</name>
    <dbReference type="NCBI Taxonomy" id="1423801"/>
    <lineage>
        <taxon>Bacteria</taxon>
        <taxon>Bacillati</taxon>
        <taxon>Bacillota</taxon>
        <taxon>Bacilli</taxon>
        <taxon>Lactobacillales</taxon>
        <taxon>Lactobacillaceae</taxon>
        <taxon>Liquorilactobacillus</taxon>
    </lineage>
</organism>
<feature type="transmembrane region" description="Helical" evidence="1">
    <location>
        <begin position="416"/>
        <end position="433"/>
    </location>
</feature>
<dbReference type="OrthoDB" id="9815466at2"/>
<dbReference type="AlphaFoldDB" id="A0A0R1V7G6"/>
<evidence type="ECO:0000313" key="3">
    <source>
        <dbReference type="Proteomes" id="UP000051166"/>
    </source>
</evidence>
<dbReference type="Pfam" id="PF09586">
    <property type="entry name" value="YfhO"/>
    <property type="match status" value="1"/>
</dbReference>
<feature type="transmembrane region" description="Helical" evidence="1">
    <location>
        <begin position="326"/>
        <end position="344"/>
    </location>
</feature>
<dbReference type="STRING" id="1423801.FD50_GL002402"/>
<feature type="transmembrane region" description="Helical" evidence="1">
    <location>
        <begin position="386"/>
        <end position="404"/>
    </location>
</feature>
<keyword evidence="1" id="KW-1133">Transmembrane helix</keyword>
<dbReference type="Proteomes" id="UP000051166">
    <property type="component" value="Unassembled WGS sequence"/>
</dbReference>
<evidence type="ECO:0008006" key="4">
    <source>
        <dbReference type="Google" id="ProtNLM"/>
    </source>
</evidence>
<evidence type="ECO:0000256" key="1">
    <source>
        <dbReference type="SAM" id="Phobius"/>
    </source>
</evidence>
<comment type="caution">
    <text evidence="2">The sequence shown here is derived from an EMBL/GenBank/DDBJ whole genome shotgun (WGS) entry which is preliminary data.</text>
</comment>